<reference evidence="2 3" key="1">
    <citation type="submission" date="2020-02" db="EMBL/GenBank/DDBJ databases">
        <title>Characterization of vanA genotype vancomycin-resistant Enterococcus saigonensis VE80.</title>
        <authorList>
            <person name="Harada T."/>
            <person name="Motooka D."/>
            <person name="Nakamura S."/>
            <person name="Yamamoto Y."/>
            <person name="Kawahara R."/>
            <person name="Kawatsu K."/>
        </authorList>
    </citation>
    <scope>NUCLEOTIDE SEQUENCE [LARGE SCALE GENOMIC DNA]</scope>
    <source>
        <strain evidence="2 3">VE80</strain>
    </source>
</reference>
<evidence type="ECO:0000313" key="2">
    <source>
        <dbReference type="EMBL" id="BCA86252.1"/>
    </source>
</evidence>
<dbReference type="AlphaFoldDB" id="A0A679IJF4"/>
<feature type="chain" id="PRO_5025346620" description="WxL domain-containing protein" evidence="1">
    <location>
        <begin position="24"/>
        <end position="214"/>
    </location>
</feature>
<evidence type="ECO:0000256" key="1">
    <source>
        <dbReference type="SAM" id="SignalP"/>
    </source>
</evidence>
<protein>
    <recommendedName>
        <fullName evidence="4">WxL domain-containing protein</fullName>
    </recommendedName>
</protein>
<dbReference type="RefSeq" id="WP_173103427.1">
    <property type="nucleotide sequence ID" value="NZ_AP022822.1"/>
</dbReference>
<dbReference type="Proteomes" id="UP000502998">
    <property type="component" value="Chromosome"/>
</dbReference>
<sequence length="214" mass="22497">MKKIVSTLLLTGIILGGTAPVFAAELSQGQGTTTLEITDYTVDPETNLPSDPGKYTLNAVPNINFGKHSLDSVADTNQTFTGAYEGDLSITDTRPTQESIAAAKNQISAVTPSDKVTEEQINAAKEKWEQAVAASPWRIDAVATQLNGIGTSLKIGNVEVLGNTATILAESATAPVGTKSYLDKLAKPVLTIATNNLSIKTYQGTIQYSAINAL</sequence>
<proteinExistence type="predicted"/>
<organism evidence="2 3">
    <name type="scientific">Enterococcus saigonensis</name>
    <dbReference type="NCBI Taxonomy" id="1805431"/>
    <lineage>
        <taxon>Bacteria</taxon>
        <taxon>Bacillati</taxon>
        <taxon>Bacillota</taxon>
        <taxon>Bacilli</taxon>
        <taxon>Lactobacillales</taxon>
        <taxon>Enterococcaceae</taxon>
        <taxon>Enterococcus</taxon>
    </lineage>
</organism>
<evidence type="ECO:0000313" key="3">
    <source>
        <dbReference type="Proteomes" id="UP000502998"/>
    </source>
</evidence>
<dbReference type="EMBL" id="AP022822">
    <property type="protein sequence ID" value="BCA86252.1"/>
    <property type="molecule type" value="Genomic_DNA"/>
</dbReference>
<keyword evidence="1" id="KW-0732">Signal</keyword>
<accession>A0A679IJF4</accession>
<feature type="signal peptide" evidence="1">
    <location>
        <begin position="1"/>
        <end position="23"/>
    </location>
</feature>
<gene>
    <name evidence="2" type="ORF">EsVE80_17750</name>
</gene>
<keyword evidence="3" id="KW-1185">Reference proteome</keyword>
<dbReference type="KEGG" id="esg:EsVE80_17750"/>
<evidence type="ECO:0008006" key="4">
    <source>
        <dbReference type="Google" id="ProtNLM"/>
    </source>
</evidence>
<name>A0A679IJF4_9ENTE</name>